<feature type="compositionally biased region" description="Gly residues" evidence="1">
    <location>
        <begin position="230"/>
        <end position="241"/>
    </location>
</feature>
<dbReference type="PROSITE" id="PS50030">
    <property type="entry name" value="UBA"/>
    <property type="match status" value="1"/>
</dbReference>
<dbReference type="FunFam" id="1.10.8.10:FF:000024">
    <property type="entry name" value="Ubiquitin domain-containing protein DSK2"/>
    <property type="match status" value="1"/>
</dbReference>
<feature type="domain" description="UBA" evidence="2">
    <location>
        <begin position="342"/>
        <end position="386"/>
    </location>
</feature>
<dbReference type="GO" id="GO:0006511">
    <property type="term" value="P:ubiquitin-dependent protein catabolic process"/>
    <property type="evidence" value="ECO:0007669"/>
    <property type="project" value="TreeGrafter"/>
</dbReference>
<evidence type="ECO:0008006" key="6">
    <source>
        <dbReference type="Google" id="ProtNLM"/>
    </source>
</evidence>
<dbReference type="SMART" id="SM00213">
    <property type="entry name" value="UBQ"/>
    <property type="match status" value="1"/>
</dbReference>
<dbReference type="GO" id="GO:0005829">
    <property type="term" value="C:cytosol"/>
    <property type="evidence" value="ECO:0007669"/>
    <property type="project" value="TreeGrafter"/>
</dbReference>
<evidence type="ECO:0000313" key="4">
    <source>
        <dbReference type="EMBL" id="KAA8917030.1"/>
    </source>
</evidence>
<dbReference type="VEuPathDB" id="FungiDB:TRICI_000816"/>
<accession>A0A642VA76</accession>
<feature type="region of interest" description="Disordered" evidence="1">
    <location>
        <begin position="321"/>
        <end position="344"/>
    </location>
</feature>
<dbReference type="SMART" id="SM00727">
    <property type="entry name" value="STI1"/>
    <property type="match status" value="2"/>
</dbReference>
<dbReference type="CDD" id="cd14324">
    <property type="entry name" value="UBA_Dsk2p_like"/>
    <property type="match status" value="1"/>
</dbReference>
<dbReference type="PANTHER" id="PTHR10677:SF3">
    <property type="entry name" value="FI07626P-RELATED"/>
    <property type="match status" value="1"/>
</dbReference>
<dbReference type="AlphaFoldDB" id="A0A642VA76"/>
<dbReference type="InterPro" id="IPR000626">
    <property type="entry name" value="Ubiquitin-like_dom"/>
</dbReference>
<dbReference type="PANTHER" id="PTHR10677">
    <property type="entry name" value="UBIQUILIN"/>
    <property type="match status" value="1"/>
</dbReference>
<dbReference type="InterPro" id="IPR019954">
    <property type="entry name" value="Ubiquitin_CS"/>
</dbReference>
<dbReference type="Pfam" id="PF00627">
    <property type="entry name" value="UBA"/>
    <property type="match status" value="1"/>
</dbReference>
<dbReference type="Gene3D" id="1.10.8.10">
    <property type="entry name" value="DNA helicase RuvA subunit, C-terminal domain"/>
    <property type="match status" value="1"/>
</dbReference>
<comment type="caution">
    <text evidence="4">The sequence shown here is derived from an EMBL/GenBank/DDBJ whole genome shotgun (WGS) entry which is preliminary data.</text>
</comment>
<keyword evidence="5" id="KW-1185">Reference proteome</keyword>
<feature type="region of interest" description="Disordered" evidence="1">
    <location>
        <begin position="90"/>
        <end position="118"/>
    </location>
</feature>
<dbReference type="OrthoDB" id="267397at2759"/>
<evidence type="ECO:0000313" key="5">
    <source>
        <dbReference type="Proteomes" id="UP000761534"/>
    </source>
</evidence>
<dbReference type="CDD" id="cd16106">
    <property type="entry name" value="Ubl_Dsk2p_like"/>
    <property type="match status" value="1"/>
</dbReference>
<dbReference type="InterPro" id="IPR009060">
    <property type="entry name" value="UBA-like_sf"/>
</dbReference>
<dbReference type="PROSITE" id="PS00299">
    <property type="entry name" value="UBIQUITIN_1"/>
    <property type="match status" value="1"/>
</dbReference>
<evidence type="ECO:0000259" key="2">
    <source>
        <dbReference type="PROSITE" id="PS50030"/>
    </source>
</evidence>
<protein>
    <recommendedName>
        <fullName evidence="6">Ubiquitin-like domain-containing protein</fullName>
    </recommendedName>
</protein>
<dbReference type="InterPro" id="IPR006636">
    <property type="entry name" value="STI1_HS-bd"/>
</dbReference>
<dbReference type="InterPro" id="IPR015496">
    <property type="entry name" value="Ubiquilin"/>
</dbReference>
<sequence length="388" mass="39990">MPTSTVEASAFANIVRSSSDQRFEVSVAPSATIQELKATIAEKSEIPAERQRLIYSGRVLKDPETVGSYNIKSGYTIHLVKGAAPSTGAAQAGATSTATNNSTPNNSSSQVPSNIAAGQGSGNVLADLTGARYAGMAQLPSASMFGPDGGMGSMNPDAMLSMMEQPQVQEALREMLSNPQMVDQLIQSNPQLRSMGPQFRQMMQTDYFRNMLTNPQMLRQMMQMQQAMGALGGGPQAGGGNFPAPGEGEQNTGNRETTGDSANAGTNTGAAAAGGNPFAALFGNSPAGGGTAAGGDAASGGQQNPFAALLGGQGAGGAGLDPALLQSMLGGGAPQEPEDNRPPEERYEFQLRQLNELGFTDFDRNVRALRRAGGNVQGAVEALLDGQV</sequence>
<feature type="domain" description="Ubiquitin-like" evidence="3">
    <location>
        <begin position="15"/>
        <end position="80"/>
    </location>
</feature>
<dbReference type="InterPro" id="IPR029071">
    <property type="entry name" value="Ubiquitin-like_domsf"/>
</dbReference>
<dbReference type="InterPro" id="IPR015940">
    <property type="entry name" value="UBA"/>
</dbReference>
<evidence type="ECO:0000259" key="3">
    <source>
        <dbReference type="PROSITE" id="PS50053"/>
    </source>
</evidence>
<dbReference type="PRINTS" id="PR00348">
    <property type="entry name" value="UBIQUITIN"/>
</dbReference>
<feature type="compositionally biased region" description="Low complexity" evidence="1">
    <location>
        <begin position="90"/>
        <end position="114"/>
    </location>
</feature>
<proteinExistence type="predicted"/>
<dbReference type="Pfam" id="PF00240">
    <property type="entry name" value="ubiquitin"/>
    <property type="match status" value="1"/>
</dbReference>
<dbReference type="Pfam" id="PF23195">
    <property type="entry name" value="UBQLN1"/>
    <property type="match status" value="1"/>
</dbReference>
<name>A0A642VA76_9ASCO</name>
<dbReference type="PROSITE" id="PS50053">
    <property type="entry name" value="UBIQUITIN_2"/>
    <property type="match status" value="1"/>
</dbReference>
<gene>
    <name evidence="4" type="ORF">TRICI_000816</name>
</gene>
<dbReference type="GO" id="GO:0031593">
    <property type="term" value="F:polyubiquitin modification-dependent protein binding"/>
    <property type="evidence" value="ECO:0007669"/>
    <property type="project" value="TreeGrafter"/>
</dbReference>
<feature type="region of interest" description="Disordered" evidence="1">
    <location>
        <begin position="229"/>
        <end position="270"/>
    </location>
</feature>
<dbReference type="SUPFAM" id="SSF54236">
    <property type="entry name" value="Ubiquitin-like"/>
    <property type="match status" value="1"/>
</dbReference>
<dbReference type="Proteomes" id="UP000761534">
    <property type="component" value="Unassembled WGS sequence"/>
</dbReference>
<reference evidence="4" key="1">
    <citation type="journal article" date="2019" name="G3 (Bethesda)">
        <title>Genome Assemblies of Two Rare Opportunistic Yeast Pathogens: Diutina rugosa (syn. Candida rugosa) and Trichomonascus ciferrii (syn. Candida ciferrii).</title>
        <authorList>
            <person name="Mixao V."/>
            <person name="Saus E."/>
            <person name="Hansen A.P."/>
            <person name="Lass-Florl C."/>
            <person name="Gabaldon T."/>
        </authorList>
    </citation>
    <scope>NUCLEOTIDE SEQUENCE</scope>
    <source>
        <strain evidence="4">CBS 4856</strain>
    </source>
</reference>
<dbReference type="InterPro" id="IPR019956">
    <property type="entry name" value="Ubiquitin_dom"/>
</dbReference>
<dbReference type="SUPFAM" id="SSF46934">
    <property type="entry name" value="UBA-like"/>
    <property type="match status" value="1"/>
</dbReference>
<organism evidence="4 5">
    <name type="scientific">Trichomonascus ciferrii</name>
    <dbReference type="NCBI Taxonomy" id="44093"/>
    <lineage>
        <taxon>Eukaryota</taxon>
        <taxon>Fungi</taxon>
        <taxon>Dikarya</taxon>
        <taxon>Ascomycota</taxon>
        <taxon>Saccharomycotina</taxon>
        <taxon>Dipodascomycetes</taxon>
        <taxon>Dipodascales</taxon>
        <taxon>Trichomonascaceae</taxon>
        <taxon>Trichomonascus</taxon>
        <taxon>Trichomonascus ciferrii complex</taxon>
    </lineage>
</organism>
<dbReference type="EMBL" id="SWFS01000069">
    <property type="protein sequence ID" value="KAA8917030.1"/>
    <property type="molecule type" value="Genomic_DNA"/>
</dbReference>
<feature type="compositionally biased region" description="Low complexity" evidence="1">
    <location>
        <begin position="259"/>
        <end position="270"/>
    </location>
</feature>
<evidence type="ECO:0000256" key="1">
    <source>
        <dbReference type="SAM" id="MobiDB-lite"/>
    </source>
</evidence>
<dbReference type="Gene3D" id="3.10.20.90">
    <property type="entry name" value="Phosphatidylinositol 3-kinase Catalytic Subunit, Chain A, domain 1"/>
    <property type="match status" value="1"/>
</dbReference>
<dbReference type="SMART" id="SM00165">
    <property type="entry name" value="UBA"/>
    <property type="match status" value="1"/>
</dbReference>